<keyword evidence="3" id="KW-1185">Reference proteome</keyword>
<comment type="caution">
    <text evidence="2">The sequence shown here is derived from an EMBL/GenBank/DDBJ whole genome shotgun (WGS) entry which is preliminary data.</text>
</comment>
<feature type="non-terminal residue" evidence="2">
    <location>
        <position position="91"/>
    </location>
</feature>
<evidence type="ECO:0000313" key="3">
    <source>
        <dbReference type="Proteomes" id="UP000631114"/>
    </source>
</evidence>
<accession>A0A835ID53</accession>
<gene>
    <name evidence="2" type="ORF">IFM89_025184</name>
</gene>
<dbReference type="Proteomes" id="UP000631114">
    <property type="component" value="Unassembled WGS sequence"/>
</dbReference>
<sequence>DTENSKQFALPPSPNDDVRHDRFNGGTYKEMVIQVPRASGALGLGLVPRGVGVGVFYSFLGFEQGLDFGSGKSVIANPGGGVFISGEGGKR</sequence>
<protein>
    <submittedName>
        <fullName evidence="2">Uncharacterized protein</fullName>
    </submittedName>
</protein>
<evidence type="ECO:0000256" key="1">
    <source>
        <dbReference type="SAM" id="MobiDB-lite"/>
    </source>
</evidence>
<dbReference type="EMBL" id="JADFTS010000003">
    <property type="protein sequence ID" value="KAF9615631.1"/>
    <property type="molecule type" value="Genomic_DNA"/>
</dbReference>
<dbReference type="AlphaFoldDB" id="A0A835ID53"/>
<proteinExistence type="predicted"/>
<reference evidence="2 3" key="1">
    <citation type="submission" date="2020-10" db="EMBL/GenBank/DDBJ databases">
        <title>The Coptis chinensis genome and diversification of protoberbering-type alkaloids.</title>
        <authorList>
            <person name="Wang B."/>
            <person name="Shu S."/>
            <person name="Song C."/>
            <person name="Liu Y."/>
        </authorList>
    </citation>
    <scope>NUCLEOTIDE SEQUENCE [LARGE SCALE GENOMIC DNA]</scope>
    <source>
        <strain evidence="2">HL-2020</strain>
        <tissue evidence="2">Leaf</tissue>
    </source>
</reference>
<name>A0A835ID53_9MAGN</name>
<feature type="region of interest" description="Disordered" evidence="1">
    <location>
        <begin position="1"/>
        <end position="20"/>
    </location>
</feature>
<evidence type="ECO:0000313" key="2">
    <source>
        <dbReference type="EMBL" id="KAF9615631.1"/>
    </source>
</evidence>
<organism evidence="2 3">
    <name type="scientific">Coptis chinensis</name>
    <dbReference type="NCBI Taxonomy" id="261450"/>
    <lineage>
        <taxon>Eukaryota</taxon>
        <taxon>Viridiplantae</taxon>
        <taxon>Streptophyta</taxon>
        <taxon>Embryophyta</taxon>
        <taxon>Tracheophyta</taxon>
        <taxon>Spermatophyta</taxon>
        <taxon>Magnoliopsida</taxon>
        <taxon>Ranunculales</taxon>
        <taxon>Ranunculaceae</taxon>
        <taxon>Coptidoideae</taxon>
        <taxon>Coptis</taxon>
    </lineage>
</organism>